<reference evidence="2" key="1">
    <citation type="submission" date="2017-09" db="EMBL/GenBank/DDBJ databases">
        <title>Depth-based differentiation of microbial function through sediment-hosted aquifers and enrichment of novel symbionts in the deep terrestrial subsurface.</title>
        <authorList>
            <person name="Probst A.J."/>
            <person name="Ladd B."/>
            <person name="Jarett J.K."/>
            <person name="Geller-Mcgrath D.E."/>
            <person name="Sieber C.M.K."/>
            <person name="Emerson J.B."/>
            <person name="Anantharaman K."/>
            <person name="Thomas B.C."/>
            <person name="Malmstrom R."/>
            <person name="Stieglmeier M."/>
            <person name="Klingl A."/>
            <person name="Woyke T."/>
            <person name="Ryan C.M."/>
            <person name="Banfield J.F."/>
        </authorList>
    </citation>
    <scope>NUCLEOTIDE SEQUENCE [LARGE SCALE GENOMIC DNA]</scope>
</reference>
<evidence type="ECO:0000313" key="1">
    <source>
        <dbReference type="EMBL" id="PIR98108.1"/>
    </source>
</evidence>
<evidence type="ECO:0000313" key="2">
    <source>
        <dbReference type="Proteomes" id="UP000231466"/>
    </source>
</evidence>
<name>A0A2H0VG99_9BACT</name>
<proteinExistence type="predicted"/>
<comment type="caution">
    <text evidence="1">The sequence shown here is derived from an EMBL/GenBank/DDBJ whole genome shotgun (WGS) entry which is preliminary data.</text>
</comment>
<gene>
    <name evidence="1" type="ORF">COT89_01065</name>
</gene>
<accession>A0A2H0VG99</accession>
<organism evidence="1 2">
    <name type="scientific">Candidatus Colwellbacteria bacterium CG10_big_fil_rev_8_21_14_0_10_42_22</name>
    <dbReference type="NCBI Taxonomy" id="1974540"/>
    <lineage>
        <taxon>Bacteria</taxon>
        <taxon>Candidatus Colwelliibacteriota</taxon>
    </lineage>
</organism>
<dbReference type="EMBL" id="PFAH01000004">
    <property type="protein sequence ID" value="PIR98108.1"/>
    <property type="molecule type" value="Genomic_DNA"/>
</dbReference>
<dbReference type="AlphaFoldDB" id="A0A2H0VG99"/>
<sequence length="92" mass="10751">MEYGNDENSYFDELKKRAGESHVYSEHQMVGLMLAEILGDDKHKSLYMKLAKDYDADRLLRLAKDIADRPNVENRGAYFMKMLYNGKNLDNK</sequence>
<protein>
    <submittedName>
        <fullName evidence="1">Uncharacterized protein</fullName>
    </submittedName>
</protein>
<dbReference type="Proteomes" id="UP000231466">
    <property type="component" value="Unassembled WGS sequence"/>
</dbReference>